<sequence>MNDKRRGTTHLKQILPTSFAHPYKPLPTRLAPPKPTNHAVHTGTPDPTAHLCPCCLAAISPPDLTTNRPSLHTMATDQQSTTTNSIPSQSPAMVPSSLTTLLEQSALAALHGLTPEQELILREKVTPSSVMFALELARESEEGAIEPTVAKLLTDAFNKIWNKVVTRPDLYLMSEQEFAVFNYFQSFWPDKEIAREAVARFWDNPWAFATPAGQRRS</sequence>
<proteinExistence type="predicted"/>
<organism evidence="1 2">
    <name type="scientific">Podospora comata</name>
    <dbReference type="NCBI Taxonomy" id="48703"/>
    <lineage>
        <taxon>Eukaryota</taxon>
        <taxon>Fungi</taxon>
        <taxon>Dikarya</taxon>
        <taxon>Ascomycota</taxon>
        <taxon>Pezizomycotina</taxon>
        <taxon>Sordariomycetes</taxon>
        <taxon>Sordariomycetidae</taxon>
        <taxon>Sordariales</taxon>
        <taxon>Podosporaceae</taxon>
        <taxon>Podospora</taxon>
    </lineage>
</organism>
<name>A0ABY6S0M8_PODCO</name>
<keyword evidence="2" id="KW-1185">Reference proteome</keyword>
<dbReference type="Proteomes" id="UP000280685">
    <property type="component" value="Chromosome 2"/>
</dbReference>
<dbReference type="EMBL" id="LR026965">
    <property type="protein sequence ID" value="VBB75035.1"/>
    <property type="molecule type" value="Genomic_DNA"/>
</dbReference>
<accession>A0ABY6S0M8</accession>
<gene>
    <name evidence="1" type="ORF">PODCO_200245</name>
</gene>
<evidence type="ECO:0000313" key="1">
    <source>
        <dbReference type="EMBL" id="VBB75035.1"/>
    </source>
</evidence>
<evidence type="ECO:0000313" key="2">
    <source>
        <dbReference type="Proteomes" id="UP000280685"/>
    </source>
</evidence>
<protein>
    <submittedName>
        <fullName evidence="1">Uncharacterized protein</fullName>
    </submittedName>
</protein>
<reference evidence="1" key="1">
    <citation type="submission" date="2018-02" db="EMBL/GenBank/DDBJ databases">
        <authorList>
            <person name="Silar P."/>
        </authorList>
    </citation>
    <scope>NUCLEOTIDE SEQUENCE [LARGE SCALE GENOMIC DNA]</scope>
    <source>
        <strain evidence="1">T</strain>
    </source>
</reference>